<dbReference type="InterPro" id="IPR013805">
    <property type="entry name" value="GrpE_CC"/>
</dbReference>
<dbReference type="PANTHER" id="PTHR21237:SF23">
    <property type="entry name" value="GRPE PROTEIN HOMOLOG, MITOCHONDRIAL"/>
    <property type="match status" value="1"/>
</dbReference>
<dbReference type="SUPFAM" id="SSF51064">
    <property type="entry name" value="Head domain of nucleotide exchange factor GrpE"/>
    <property type="match status" value="1"/>
</dbReference>
<dbReference type="PANTHER" id="PTHR21237">
    <property type="entry name" value="GRPE PROTEIN"/>
    <property type="match status" value="1"/>
</dbReference>
<proteinExistence type="inferred from homology"/>
<dbReference type="InterPro" id="IPR000740">
    <property type="entry name" value="GrpE"/>
</dbReference>
<dbReference type="HAMAP" id="MF_01151">
    <property type="entry name" value="GrpE"/>
    <property type="match status" value="1"/>
</dbReference>
<comment type="similarity">
    <text evidence="1 4 6">Belongs to the GrpE family.</text>
</comment>
<dbReference type="SUPFAM" id="SSF58014">
    <property type="entry name" value="Coiled-coil domain of nucleotide exchange factor GrpE"/>
    <property type="match status" value="1"/>
</dbReference>
<keyword evidence="7" id="KW-0175">Coiled coil</keyword>
<dbReference type="Gene3D" id="3.90.20.20">
    <property type="match status" value="1"/>
</dbReference>
<dbReference type="Proteomes" id="UP001194714">
    <property type="component" value="Unassembled WGS sequence"/>
</dbReference>
<evidence type="ECO:0000256" key="5">
    <source>
        <dbReference type="RuleBase" id="RU000639"/>
    </source>
</evidence>
<organism evidence="9 10">
    <name type="scientific">Candidatus Neptunichlamydia vexilliferae</name>
    <dbReference type="NCBI Taxonomy" id="1651774"/>
    <lineage>
        <taxon>Bacteria</taxon>
        <taxon>Pseudomonadati</taxon>
        <taxon>Chlamydiota</taxon>
        <taxon>Chlamydiia</taxon>
        <taxon>Parachlamydiales</taxon>
        <taxon>Simkaniaceae</taxon>
        <taxon>Candidatus Neptunichlamydia</taxon>
    </lineage>
</organism>
<comment type="caution">
    <text evidence="9">The sequence shown here is derived from an EMBL/GenBank/DDBJ whole genome shotgun (WGS) entry which is preliminary data.</text>
</comment>
<evidence type="ECO:0000256" key="1">
    <source>
        <dbReference type="ARBA" id="ARBA00009054"/>
    </source>
</evidence>
<feature type="coiled-coil region" evidence="7">
    <location>
        <begin position="11"/>
        <end position="49"/>
    </location>
</feature>
<evidence type="ECO:0000256" key="7">
    <source>
        <dbReference type="SAM" id="Coils"/>
    </source>
</evidence>
<comment type="subunit">
    <text evidence="4">Homodimer.</text>
</comment>
<dbReference type="RefSeq" id="WP_320412043.1">
    <property type="nucleotide sequence ID" value="NZ_JAAEJV010000006.1"/>
</dbReference>
<dbReference type="Gene3D" id="2.30.22.10">
    <property type="entry name" value="Head domain of nucleotide exchange factor GrpE"/>
    <property type="match status" value="1"/>
</dbReference>
<keyword evidence="2 4" id="KW-0963">Cytoplasm</keyword>
<keyword evidence="3 4" id="KW-0143">Chaperone</keyword>
<evidence type="ECO:0000313" key="10">
    <source>
        <dbReference type="Proteomes" id="UP001194714"/>
    </source>
</evidence>
<dbReference type="CDD" id="cd00446">
    <property type="entry name" value="GrpE"/>
    <property type="match status" value="1"/>
</dbReference>
<keyword evidence="4 5" id="KW-0346">Stress response</keyword>
<evidence type="ECO:0000256" key="3">
    <source>
        <dbReference type="ARBA" id="ARBA00023186"/>
    </source>
</evidence>
<comment type="subcellular location">
    <subcellularLocation>
        <location evidence="4">Cytoplasm</location>
    </subcellularLocation>
</comment>
<sequence>MDEEPQETTNKEEVIDETELLKKQIKEEQEKYLRSLADMENSRKRMQKEKHDVTRFAVENVIGEFLSPLDNFENAMSFIHQASEETQNWAKGFEMILTQFKDILSAHKVTSYTSEGHQFDPHLHEVLEIEETEKHEDGMIIQEFVKGYKCGDRVLRPARVKVAKAPAQEEEKEDQQEEENNGE</sequence>
<dbReference type="PROSITE" id="PS01071">
    <property type="entry name" value="GRPE"/>
    <property type="match status" value="1"/>
</dbReference>
<evidence type="ECO:0000256" key="4">
    <source>
        <dbReference type="HAMAP-Rule" id="MF_01151"/>
    </source>
</evidence>
<dbReference type="EMBL" id="JAAEJV010000006">
    <property type="protein sequence ID" value="MBF5058928.1"/>
    <property type="molecule type" value="Genomic_DNA"/>
</dbReference>
<comment type="function">
    <text evidence="4 5">Participates actively in the response to hyperosmotic and heat shock by preventing the aggregation of stress-denatured proteins, in association with DnaK and GrpE. It is the nucleotide exchange factor for DnaK and may function as a thermosensor. Unfolded proteins bind initially to DnaJ; upon interaction with the DnaJ-bound protein, DnaK hydrolyzes its bound ATP, resulting in the formation of a stable complex. GrpE releases ADP from DnaK; ATP binding to DnaK triggers the release of the substrate protein, thus completing the reaction cycle. Several rounds of ATP-dependent interactions between DnaJ, DnaK and GrpE are required for fully efficient folding.</text>
</comment>
<evidence type="ECO:0000256" key="2">
    <source>
        <dbReference type="ARBA" id="ARBA00022490"/>
    </source>
</evidence>
<feature type="region of interest" description="Disordered" evidence="8">
    <location>
        <begin position="162"/>
        <end position="183"/>
    </location>
</feature>
<feature type="compositionally biased region" description="Acidic residues" evidence="8">
    <location>
        <begin position="168"/>
        <end position="183"/>
    </location>
</feature>
<dbReference type="PRINTS" id="PR00773">
    <property type="entry name" value="GRPEPROTEIN"/>
</dbReference>
<dbReference type="Pfam" id="PF01025">
    <property type="entry name" value="GrpE"/>
    <property type="match status" value="1"/>
</dbReference>
<protein>
    <recommendedName>
        <fullName evidence="4 5">Protein GrpE</fullName>
    </recommendedName>
    <alternativeName>
        <fullName evidence="4">HSP-70 cofactor</fullName>
    </alternativeName>
</protein>
<evidence type="ECO:0000256" key="6">
    <source>
        <dbReference type="RuleBase" id="RU004478"/>
    </source>
</evidence>
<name>A0ABS0AXR9_9BACT</name>
<keyword evidence="10" id="KW-1185">Reference proteome</keyword>
<reference evidence="9 10" key="1">
    <citation type="submission" date="2020-01" db="EMBL/GenBank/DDBJ databases">
        <title>Draft genome sequence of Cand. Neptunochlamydia vexilliferae K9.</title>
        <authorList>
            <person name="Schulz F."/>
            <person name="Koestlbacher S."/>
            <person name="Wascher F."/>
            <person name="Pizzetti I."/>
            <person name="Horn M."/>
        </authorList>
    </citation>
    <scope>NUCLEOTIDE SEQUENCE [LARGE SCALE GENOMIC DNA]</scope>
    <source>
        <strain evidence="9 10">K9</strain>
    </source>
</reference>
<gene>
    <name evidence="4" type="primary">grpE</name>
    <name evidence="9" type="ORF">NEPTK9_000428</name>
</gene>
<evidence type="ECO:0000313" key="9">
    <source>
        <dbReference type="EMBL" id="MBF5058928.1"/>
    </source>
</evidence>
<accession>A0ABS0AXR9</accession>
<dbReference type="InterPro" id="IPR009012">
    <property type="entry name" value="GrpE_head"/>
</dbReference>
<evidence type="ECO:0000256" key="8">
    <source>
        <dbReference type="SAM" id="MobiDB-lite"/>
    </source>
</evidence>